<dbReference type="InterPro" id="IPR038084">
    <property type="entry name" value="PduO/GlcC-like_sf"/>
</dbReference>
<keyword evidence="2" id="KW-1185">Reference proteome</keyword>
<proteinExistence type="predicted"/>
<dbReference type="AlphaFoldDB" id="A0A5C6TSV3"/>
<accession>A0A5C6TSV3</accession>
<organism evidence="1 2">
    <name type="scientific">Allosphingosinicella ginsenosidimutans</name>
    <dbReference type="NCBI Taxonomy" id="1176539"/>
    <lineage>
        <taxon>Bacteria</taxon>
        <taxon>Pseudomonadati</taxon>
        <taxon>Pseudomonadota</taxon>
        <taxon>Alphaproteobacteria</taxon>
        <taxon>Sphingomonadales</taxon>
        <taxon>Sphingomonadaceae</taxon>
        <taxon>Allosphingosinicella</taxon>
    </lineage>
</organism>
<dbReference type="RefSeq" id="WP_147042847.1">
    <property type="nucleotide sequence ID" value="NZ_BAABIR010000003.1"/>
</dbReference>
<comment type="caution">
    <text evidence="1">The sequence shown here is derived from an EMBL/GenBank/DDBJ whole genome shotgun (WGS) entry which is preliminary data.</text>
</comment>
<dbReference type="Pfam" id="PF03928">
    <property type="entry name" value="HbpS-like"/>
    <property type="match status" value="1"/>
</dbReference>
<dbReference type="OrthoDB" id="9815788at2"/>
<evidence type="ECO:0000313" key="2">
    <source>
        <dbReference type="Proteomes" id="UP000321249"/>
    </source>
</evidence>
<sequence length="135" mass="13748">MRHKAVLGEAEARSILDAAAAAARSDGLAMSIAVTDDSGHPLALLRLDGAGLMTPKVAEQKARTAALIRAPSRRLADRIAAEPALLRLTDYLPMAGGLPIVVDGQCVGAIGISGGTPDQDERIGEAGLAALAETT</sequence>
<dbReference type="SUPFAM" id="SSF143744">
    <property type="entry name" value="GlcG-like"/>
    <property type="match status" value="1"/>
</dbReference>
<reference evidence="1 2" key="1">
    <citation type="journal article" date="2015" name="J. Microbiol.">
        <title>Sphingosinicella ginsenosidimutans sp. nov., with ginsenoside converting activity.</title>
        <authorList>
            <person name="Kim J.K."/>
            <person name="Kang M.S."/>
            <person name="Park S.C."/>
            <person name="Kim K.M."/>
            <person name="Choi K."/>
            <person name="Yoon M.H."/>
            <person name="Im W.T."/>
        </authorList>
    </citation>
    <scope>NUCLEOTIDE SEQUENCE [LARGE SCALE GENOMIC DNA]</scope>
    <source>
        <strain evidence="1 2">BS-11</strain>
    </source>
</reference>
<dbReference type="EMBL" id="VOQQ01000001">
    <property type="protein sequence ID" value="TXC63437.1"/>
    <property type="molecule type" value="Genomic_DNA"/>
</dbReference>
<dbReference type="Gene3D" id="3.30.450.150">
    <property type="entry name" value="Haem-degrading domain"/>
    <property type="match status" value="1"/>
</dbReference>
<name>A0A5C6TSV3_9SPHN</name>
<dbReference type="Proteomes" id="UP000321249">
    <property type="component" value="Unassembled WGS sequence"/>
</dbReference>
<dbReference type="PANTHER" id="PTHR34309">
    <property type="entry name" value="SLR1406 PROTEIN"/>
    <property type="match status" value="1"/>
</dbReference>
<evidence type="ECO:0000313" key="1">
    <source>
        <dbReference type="EMBL" id="TXC63437.1"/>
    </source>
</evidence>
<gene>
    <name evidence="1" type="ORF">FRZ32_07055</name>
</gene>
<dbReference type="PANTHER" id="PTHR34309:SF1">
    <property type="entry name" value="PROTEIN GLCG"/>
    <property type="match status" value="1"/>
</dbReference>
<protein>
    <submittedName>
        <fullName evidence="1">Heme-binding protein</fullName>
    </submittedName>
</protein>
<dbReference type="InterPro" id="IPR005624">
    <property type="entry name" value="PduO/GlcC-like"/>
</dbReference>
<dbReference type="InterPro" id="IPR052517">
    <property type="entry name" value="GlcG_carb_metab_protein"/>
</dbReference>